<dbReference type="SUPFAM" id="SSF51338">
    <property type="entry name" value="Composite domain of metallo-dependent hydrolases"/>
    <property type="match status" value="1"/>
</dbReference>
<evidence type="ECO:0000256" key="2">
    <source>
        <dbReference type="ARBA" id="ARBA00004968"/>
    </source>
</evidence>
<dbReference type="GO" id="GO:0000256">
    <property type="term" value="P:allantoin catabolic process"/>
    <property type="evidence" value="ECO:0007669"/>
    <property type="project" value="InterPro"/>
</dbReference>
<dbReference type="InterPro" id="IPR032466">
    <property type="entry name" value="Metal_Hydrolase"/>
</dbReference>
<keyword evidence="8" id="KW-0862">Zinc</keyword>
<sequence length="453" mass="47089">MTGTRVLRSRRVVTPDGVRPACVVVRDGVIAAIEPYAAPLTIDHDLGDVALLPGVVDTHVHVNEPGRTEWEGFATATRAAAAGGVTTIVDMPLNSIPATNDAEALRAKVRAMAGQLIVDVGLWGGVVPRNSGSLAGLAADGALGFKCFLSPSGVDEFGHVGERDLESALPEIARLGLPLLAHAEDPAALLPMPASTRRHADWLASRPPLAEARAIASLARLSAATGAHVHVVHVASRAALDALAAAPAGAHLTAETCPHYLSFCAEEIADGATAFKCAPPIRESHERDALRAALMSGSLAMVASDHSPAPPSTKDLDGGDFARAWGGIASLELALSATWTALAPRGATLVQLARWTSAAPAQLAGLGARKGAIAPGLDADFVAFDDGASFGVNAAALHQRHAVTPYASRTLRGRVRGTWLRGERVYDGAEVTRETHGRWQRRTDAVDPARAFA</sequence>
<evidence type="ECO:0000313" key="11">
    <source>
        <dbReference type="Proteomes" id="UP000696931"/>
    </source>
</evidence>
<accession>A0A933W248</accession>
<comment type="cofactor">
    <cofactor evidence="1">
        <name>Zn(2+)</name>
        <dbReference type="ChEBI" id="CHEBI:29105"/>
    </cofactor>
</comment>
<dbReference type="InterPro" id="IPR006680">
    <property type="entry name" value="Amidohydro-rel"/>
</dbReference>
<comment type="similarity">
    <text evidence="3">Belongs to the metallo-dependent hydrolases superfamily. Allantoinase family.</text>
</comment>
<dbReference type="PANTHER" id="PTHR43668:SF2">
    <property type="entry name" value="ALLANTOINASE"/>
    <property type="match status" value="1"/>
</dbReference>
<dbReference type="InterPro" id="IPR050138">
    <property type="entry name" value="DHOase/Allantoinase_Hydrolase"/>
</dbReference>
<gene>
    <name evidence="10" type="primary">allB</name>
    <name evidence="10" type="ORF">HZA61_09470</name>
</gene>
<organism evidence="10 11">
    <name type="scientific">Eiseniibacteriota bacterium</name>
    <dbReference type="NCBI Taxonomy" id="2212470"/>
    <lineage>
        <taxon>Bacteria</taxon>
        <taxon>Candidatus Eiseniibacteriota</taxon>
    </lineage>
</organism>
<dbReference type="GO" id="GO:0006145">
    <property type="term" value="P:purine nucleobase catabolic process"/>
    <property type="evidence" value="ECO:0007669"/>
    <property type="project" value="TreeGrafter"/>
</dbReference>
<evidence type="ECO:0000256" key="3">
    <source>
        <dbReference type="ARBA" id="ARBA00010368"/>
    </source>
</evidence>
<dbReference type="PANTHER" id="PTHR43668">
    <property type="entry name" value="ALLANTOINASE"/>
    <property type="match status" value="1"/>
</dbReference>
<dbReference type="InterPro" id="IPR017593">
    <property type="entry name" value="Allantoinase"/>
</dbReference>
<dbReference type="EMBL" id="JACRIW010000064">
    <property type="protein sequence ID" value="MBI5169705.1"/>
    <property type="molecule type" value="Genomic_DNA"/>
</dbReference>
<dbReference type="GO" id="GO:0004038">
    <property type="term" value="F:allantoinase activity"/>
    <property type="evidence" value="ECO:0007669"/>
    <property type="project" value="UniProtKB-EC"/>
</dbReference>
<evidence type="ECO:0000256" key="7">
    <source>
        <dbReference type="ARBA" id="ARBA00022801"/>
    </source>
</evidence>
<proteinExistence type="inferred from homology"/>
<evidence type="ECO:0000256" key="5">
    <source>
        <dbReference type="ARBA" id="ARBA00012863"/>
    </source>
</evidence>
<reference evidence="10" key="1">
    <citation type="submission" date="2020-07" db="EMBL/GenBank/DDBJ databases">
        <title>Huge and variable diversity of episymbiotic CPR bacteria and DPANN archaea in groundwater ecosystems.</title>
        <authorList>
            <person name="He C.Y."/>
            <person name="Keren R."/>
            <person name="Whittaker M."/>
            <person name="Farag I.F."/>
            <person name="Doudna J."/>
            <person name="Cate J.H.D."/>
            <person name="Banfield J.F."/>
        </authorList>
    </citation>
    <scope>NUCLEOTIDE SEQUENCE</scope>
    <source>
        <strain evidence="10">NC_groundwater_1813_Pr3_B-0.1um_71_17</strain>
    </source>
</reference>
<comment type="pathway">
    <text evidence="2">Nitrogen metabolism; (S)-allantoin degradation; allantoate from (S)-allantoin: step 1/1.</text>
</comment>
<dbReference type="GO" id="GO:0050897">
    <property type="term" value="F:cobalt ion binding"/>
    <property type="evidence" value="ECO:0007669"/>
    <property type="project" value="InterPro"/>
</dbReference>
<comment type="caution">
    <text evidence="10">The sequence shown here is derived from an EMBL/GenBank/DDBJ whole genome shotgun (WGS) entry which is preliminary data.</text>
</comment>
<protein>
    <recommendedName>
        <fullName evidence="5">allantoinase</fullName>
        <ecNumber evidence="5">3.5.2.5</ecNumber>
    </recommendedName>
</protein>
<evidence type="ECO:0000259" key="9">
    <source>
        <dbReference type="Pfam" id="PF01979"/>
    </source>
</evidence>
<dbReference type="SUPFAM" id="SSF51556">
    <property type="entry name" value="Metallo-dependent hydrolases"/>
    <property type="match status" value="1"/>
</dbReference>
<dbReference type="NCBIfam" id="TIGR03178">
    <property type="entry name" value="allantoinase"/>
    <property type="match status" value="1"/>
</dbReference>
<dbReference type="GO" id="GO:0005737">
    <property type="term" value="C:cytoplasm"/>
    <property type="evidence" value="ECO:0007669"/>
    <property type="project" value="TreeGrafter"/>
</dbReference>
<evidence type="ECO:0000256" key="6">
    <source>
        <dbReference type="ARBA" id="ARBA00022723"/>
    </source>
</evidence>
<dbReference type="InterPro" id="IPR011059">
    <property type="entry name" value="Metal-dep_hydrolase_composite"/>
</dbReference>
<evidence type="ECO:0000256" key="1">
    <source>
        <dbReference type="ARBA" id="ARBA00001947"/>
    </source>
</evidence>
<dbReference type="Gene3D" id="3.20.20.140">
    <property type="entry name" value="Metal-dependent hydrolases"/>
    <property type="match status" value="1"/>
</dbReference>
<evidence type="ECO:0000256" key="8">
    <source>
        <dbReference type="ARBA" id="ARBA00022833"/>
    </source>
</evidence>
<dbReference type="Proteomes" id="UP000696931">
    <property type="component" value="Unassembled WGS sequence"/>
</dbReference>
<dbReference type="AlphaFoldDB" id="A0A933W248"/>
<comment type="subunit">
    <text evidence="4">Homotetramer.</text>
</comment>
<dbReference type="Pfam" id="PF01979">
    <property type="entry name" value="Amidohydro_1"/>
    <property type="match status" value="1"/>
</dbReference>
<evidence type="ECO:0000256" key="4">
    <source>
        <dbReference type="ARBA" id="ARBA00011881"/>
    </source>
</evidence>
<keyword evidence="7 10" id="KW-0378">Hydrolase</keyword>
<feature type="domain" description="Amidohydrolase-related" evidence="9">
    <location>
        <begin position="51"/>
        <end position="425"/>
    </location>
</feature>
<keyword evidence="6" id="KW-0479">Metal-binding</keyword>
<dbReference type="GO" id="GO:0008270">
    <property type="term" value="F:zinc ion binding"/>
    <property type="evidence" value="ECO:0007669"/>
    <property type="project" value="InterPro"/>
</dbReference>
<name>A0A933W248_UNCEI</name>
<evidence type="ECO:0000313" key="10">
    <source>
        <dbReference type="EMBL" id="MBI5169705.1"/>
    </source>
</evidence>
<dbReference type="EC" id="3.5.2.5" evidence="5"/>